<organism evidence="1">
    <name type="scientific">Arundo donax</name>
    <name type="common">Giant reed</name>
    <name type="synonym">Donax arundinaceus</name>
    <dbReference type="NCBI Taxonomy" id="35708"/>
    <lineage>
        <taxon>Eukaryota</taxon>
        <taxon>Viridiplantae</taxon>
        <taxon>Streptophyta</taxon>
        <taxon>Embryophyta</taxon>
        <taxon>Tracheophyta</taxon>
        <taxon>Spermatophyta</taxon>
        <taxon>Magnoliopsida</taxon>
        <taxon>Liliopsida</taxon>
        <taxon>Poales</taxon>
        <taxon>Poaceae</taxon>
        <taxon>PACMAD clade</taxon>
        <taxon>Arundinoideae</taxon>
        <taxon>Arundineae</taxon>
        <taxon>Arundo</taxon>
    </lineage>
</organism>
<proteinExistence type="predicted"/>
<reference evidence="1" key="1">
    <citation type="submission" date="2014-09" db="EMBL/GenBank/DDBJ databases">
        <authorList>
            <person name="Magalhaes I.L.F."/>
            <person name="Oliveira U."/>
            <person name="Santos F.R."/>
            <person name="Vidigal T.H.D.A."/>
            <person name="Brescovit A.D."/>
            <person name="Santos A.J."/>
        </authorList>
    </citation>
    <scope>NUCLEOTIDE SEQUENCE</scope>
    <source>
        <tissue evidence="1">Shoot tissue taken approximately 20 cm above the soil surface</tissue>
    </source>
</reference>
<dbReference type="EMBL" id="GBRH01273216">
    <property type="protein sequence ID" value="JAD24679.1"/>
    <property type="molecule type" value="Transcribed_RNA"/>
</dbReference>
<dbReference type="AlphaFoldDB" id="A0A0A8YEU5"/>
<evidence type="ECO:0000313" key="1">
    <source>
        <dbReference type="EMBL" id="JAD24679.1"/>
    </source>
</evidence>
<sequence>MSAYIKVARLGEAAALRACGRSRLPLRRPARPP</sequence>
<reference evidence="1" key="2">
    <citation type="journal article" date="2015" name="Data Brief">
        <title>Shoot transcriptome of the giant reed, Arundo donax.</title>
        <authorList>
            <person name="Barrero R.A."/>
            <person name="Guerrero F.D."/>
            <person name="Moolhuijzen P."/>
            <person name="Goolsby J.A."/>
            <person name="Tidwell J."/>
            <person name="Bellgard S.E."/>
            <person name="Bellgard M.I."/>
        </authorList>
    </citation>
    <scope>NUCLEOTIDE SEQUENCE</scope>
    <source>
        <tissue evidence="1">Shoot tissue taken approximately 20 cm above the soil surface</tissue>
    </source>
</reference>
<name>A0A0A8YEU5_ARUDO</name>
<accession>A0A0A8YEU5</accession>
<protein>
    <submittedName>
        <fullName evidence="1">Uncharacterized protein</fullName>
    </submittedName>
</protein>